<dbReference type="RefSeq" id="WP_007283970.1">
    <property type="nucleotide sequence ID" value="NZ_BASM01000042.1"/>
</dbReference>
<comment type="caution">
    <text evidence="2">The sequence shown here is derived from an EMBL/GenBank/DDBJ whole genome shotgun (WGS) entry which is preliminary data.</text>
</comment>
<organism evidence="2 3">
    <name type="scientific">Gluconobacter thailandicus NBRC 3257</name>
    <dbReference type="NCBI Taxonomy" id="1381097"/>
    <lineage>
        <taxon>Bacteria</taxon>
        <taxon>Pseudomonadati</taxon>
        <taxon>Pseudomonadota</taxon>
        <taxon>Alphaproteobacteria</taxon>
        <taxon>Acetobacterales</taxon>
        <taxon>Acetobacteraceae</taxon>
        <taxon>Gluconobacter</taxon>
    </lineage>
</organism>
<dbReference type="EMBL" id="BASM01000042">
    <property type="protein sequence ID" value="GAD28051.1"/>
    <property type="molecule type" value="Genomic_DNA"/>
</dbReference>
<feature type="domain" description="Thioredoxin" evidence="1">
    <location>
        <begin position="49"/>
        <end position="183"/>
    </location>
</feature>
<proteinExistence type="predicted"/>
<dbReference type="PROSITE" id="PS51352">
    <property type="entry name" value="THIOREDOXIN_2"/>
    <property type="match status" value="1"/>
</dbReference>
<sequence length="199" mass="21301">MMLFLMISTVLLTCLTLGLAVIVFALARQIGVLHERTAPIGQQPVLAGLQVGQALPRITARLLDDSPFPLGGMHTTGRSNVLMFISADCPVCKKTLPVVQALAVAHDIDLILIGEEDVPALRAMTARTHLEHTPLVTSQELLLLLQIGRLPTLVALDNRGVITARDVASTRAQVEAILGTLPVPVSSSFETKELLHDAV</sequence>
<evidence type="ECO:0000313" key="2">
    <source>
        <dbReference type="EMBL" id="GAD28051.1"/>
    </source>
</evidence>
<evidence type="ECO:0000259" key="1">
    <source>
        <dbReference type="PROSITE" id="PS51352"/>
    </source>
</evidence>
<dbReference type="Proteomes" id="UP000018209">
    <property type="component" value="Unassembled WGS sequence"/>
</dbReference>
<accession>A0ABQ0J0R6</accession>
<reference evidence="2 3" key="1">
    <citation type="submission" date="2013-08" db="EMBL/GenBank/DDBJ databases">
        <title>Gluconobacter thailandicus NBRC 3257 whole genome sequence.</title>
        <authorList>
            <person name="Matsutani M."/>
            <person name="Yakushi T."/>
            <person name="Matsushita K."/>
        </authorList>
    </citation>
    <scope>NUCLEOTIDE SEQUENCE [LARGE SCALE GENOMIC DNA]</scope>
    <source>
        <strain evidence="2 3">NBRC 3257</strain>
    </source>
</reference>
<dbReference type="InterPro" id="IPR036249">
    <property type="entry name" value="Thioredoxin-like_sf"/>
</dbReference>
<evidence type="ECO:0000313" key="3">
    <source>
        <dbReference type="Proteomes" id="UP000018209"/>
    </source>
</evidence>
<dbReference type="InterPro" id="IPR013766">
    <property type="entry name" value="Thioredoxin_domain"/>
</dbReference>
<dbReference type="InterPro" id="IPR013740">
    <property type="entry name" value="Redoxin"/>
</dbReference>
<protein>
    <submittedName>
        <fullName evidence="2">Methylamine utilization protein MauD</fullName>
    </submittedName>
</protein>
<name>A0ABQ0J0R6_GLUTH</name>
<gene>
    <name evidence="2" type="ORF">NBRC3257_3050</name>
</gene>
<dbReference type="SUPFAM" id="SSF52833">
    <property type="entry name" value="Thioredoxin-like"/>
    <property type="match status" value="1"/>
</dbReference>
<dbReference type="Gene3D" id="3.40.30.10">
    <property type="entry name" value="Glutaredoxin"/>
    <property type="match status" value="1"/>
</dbReference>
<keyword evidence="3" id="KW-1185">Reference proteome</keyword>
<dbReference type="Pfam" id="PF08534">
    <property type="entry name" value="Redoxin"/>
    <property type="match status" value="1"/>
</dbReference>